<organism evidence="1 2">
    <name type="scientific">Amanita muscaria (strain Koide BX008)</name>
    <dbReference type="NCBI Taxonomy" id="946122"/>
    <lineage>
        <taxon>Eukaryota</taxon>
        <taxon>Fungi</taxon>
        <taxon>Dikarya</taxon>
        <taxon>Basidiomycota</taxon>
        <taxon>Agaricomycotina</taxon>
        <taxon>Agaricomycetes</taxon>
        <taxon>Agaricomycetidae</taxon>
        <taxon>Agaricales</taxon>
        <taxon>Pluteineae</taxon>
        <taxon>Amanitaceae</taxon>
        <taxon>Amanita</taxon>
    </lineage>
</organism>
<dbReference type="InParanoid" id="A0A0C2TJ11"/>
<name>A0A0C2TJ11_AMAMK</name>
<dbReference type="Proteomes" id="UP000054549">
    <property type="component" value="Unassembled WGS sequence"/>
</dbReference>
<dbReference type="HOGENOM" id="CLU_2573383_0_0_1"/>
<accession>A0A0C2TJ11</accession>
<dbReference type="EMBL" id="KN818233">
    <property type="protein sequence ID" value="KIL66964.1"/>
    <property type="molecule type" value="Genomic_DNA"/>
</dbReference>
<protein>
    <submittedName>
        <fullName evidence="1">Uncharacterized protein</fullName>
    </submittedName>
</protein>
<sequence>MEGPYRNDVLCDQVLSLSNCNCNHRGRRSLRAPESDERTTCSWEVINKVLSQTSIDLYYTCPGDRSTKVHILTRWRNEAEG</sequence>
<evidence type="ECO:0000313" key="1">
    <source>
        <dbReference type="EMBL" id="KIL66964.1"/>
    </source>
</evidence>
<reference evidence="1 2" key="1">
    <citation type="submission" date="2014-04" db="EMBL/GenBank/DDBJ databases">
        <title>Evolutionary Origins and Diversification of the Mycorrhizal Mutualists.</title>
        <authorList>
            <consortium name="DOE Joint Genome Institute"/>
            <consortium name="Mycorrhizal Genomics Consortium"/>
            <person name="Kohler A."/>
            <person name="Kuo A."/>
            <person name="Nagy L.G."/>
            <person name="Floudas D."/>
            <person name="Copeland A."/>
            <person name="Barry K.W."/>
            <person name="Cichocki N."/>
            <person name="Veneault-Fourrey C."/>
            <person name="LaButti K."/>
            <person name="Lindquist E.A."/>
            <person name="Lipzen A."/>
            <person name="Lundell T."/>
            <person name="Morin E."/>
            <person name="Murat C."/>
            <person name="Riley R."/>
            <person name="Ohm R."/>
            <person name="Sun H."/>
            <person name="Tunlid A."/>
            <person name="Henrissat B."/>
            <person name="Grigoriev I.V."/>
            <person name="Hibbett D.S."/>
            <person name="Martin F."/>
        </authorList>
    </citation>
    <scope>NUCLEOTIDE SEQUENCE [LARGE SCALE GENOMIC DNA]</scope>
    <source>
        <strain evidence="1 2">Koide BX008</strain>
    </source>
</reference>
<gene>
    <name evidence="1" type="ORF">M378DRAFT_159892</name>
</gene>
<keyword evidence="2" id="KW-1185">Reference proteome</keyword>
<dbReference type="AlphaFoldDB" id="A0A0C2TJ11"/>
<evidence type="ECO:0000313" key="2">
    <source>
        <dbReference type="Proteomes" id="UP000054549"/>
    </source>
</evidence>
<proteinExistence type="predicted"/>